<reference evidence="1" key="1">
    <citation type="submission" date="2022-07" db="EMBL/GenBank/DDBJ databases">
        <title>Phylogenomic reconstructions and comparative analyses of Kickxellomycotina fungi.</title>
        <authorList>
            <person name="Reynolds N.K."/>
            <person name="Stajich J.E."/>
            <person name="Barry K."/>
            <person name="Grigoriev I.V."/>
            <person name="Crous P."/>
            <person name="Smith M.E."/>
        </authorList>
    </citation>
    <scope>NUCLEOTIDE SEQUENCE</scope>
    <source>
        <strain evidence="1">NRRL 1566</strain>
    </source>
</reference>
<keyword evidence="2" id="KW-1185">Reference proteome</keyword>
<protein>
    <submittedName>
        <fullName evidence="1">Uncharacterized protein</fullName>
    </submittedName>
</protein>
<evidence type="ECO:0000313" key="2">
    <source>
        <dbReference type="Proteomes" id="UP001139887"/>
    </source>
</evidence>
<dbReference type="EMBL" id="JANBUW010000384">
    <property type="protein sequence ID" value="KAJ2847104.1"/>
    <property type="molecule type" value="Genomic_DNA"/>
</dbReference>
<accession>A0A9W8I938</accession>
<gene>
    <name evidence="1" type="ORF">IWW36_004018</name>
</gene>
<dbReference type="Proteomes" id="UP001139887">
    <property type="component" value="Unassembled WGS sequence"/>
</dbReference>
<name>A0A9W8I938_9FUNG</name>
<evidence type="ECO:0000313" key="1">
    <source>
        <dbReference type="EMBL" id="KAJ2847104.1"/>
    </source>
</evidence>
<dbReference type="AlphaFoldDB" id="A0A9W8I938"/>
<sequence length="267" mass="28836">MELYDSGFRLGRTVVLAYPDDTRLGGYRTVLGLWAALAGSSHCKTHGVFDAPVAQVTQPQDIPSITVPFDKNDEDTLKRVHITLATPSGHSDLTFAIVNGLPKPERIPELVDQLISLFEKHGVERVVVPAAANISKLKTFDSPYVQLPVSLSNTLQRRLAAIPQLPADACTNDVFLSAFSNMVAVSDIGDAALLLFPDKRPSGSGFRQNVVFGEDFVDEADEQVVQALAQLLSAAVDDGGSKAEIPVKAMRERFDVESNSSTLQVFG</sequence>
<organism evidence="1 2">
    <name type="scientific">Coemansia brasiliensis</name>
    <dbReference type="NCBI Taxonomy" id="2650707"/>
    <lineage>
        <taxon>Eukaryota</taxon>
        <taxon>Fungi</taxon>
        <taxon>Fungi incertae sedis</taxon>
        <taxon>Zoopagomycota</taxon>
        <taxon>Kickxellomycotina</taxon>
        <taxon>Kickxellomycetes</taxon>
        <taxon>Kickxellales</taxon>
        <taxon>Kickxellaceae</taxon>
        <taxon>Coemansia</taxon>
    </lineage>
</organism>
<comment type="caution">
    <text evidence="1">The sequence shown here is derived from an EMBL/GenBank/DDBJ whole genome shotgun (WGS) entry which is preliminary data.</text>
</comment>
<dbReference type="OrthoDB" id="5557926at2759"/>
<proteinExistence type="predicted"/>